<name>A0A6N1VDG2_9HYPH</name>
<organism evidence="1 2">
    <name type="scientific">Oricola thermophila</name>
    <dbReference type="NCBI Taxonomy" id="2742145"/>
    <lineage>
        <taxon>Bacteria</taxon>
        <taxon>Pseudomonadati</taxon>
        <taxon>Pseudomonadota</taxon>
        <taxon>Alphaproteobacteria</taxon>
        <taxon>Hyphomicrobiales</taxon>
        <taxon>Ahrensiaceae</taxon>
        <taxon>Oricola</taxon>
    </lineage>
</organism>
<protein>
    <submittedName>
        <fullName evidence="1">Uncharacterized protein</fullName>
    </submittedName>
</protein>
<dbReference type="RefSeq" id="WP_175276651.1">
    <property type="nucleotide sequence ID" value="NZ_CP054836.1"/>
</dbReference>
<accession>A0A6N1VDG2</accession>
<gene>
    <name evidence="1" type="ORF">HTY61_09995</name>
</gene>
<dbReference type="AlphaFoldDB" id="A0A6N1VDG2"/>
<evidence type="ECO:0000313" key="1">
    <source>
        <dbReference type="EMBL" id="QKV18758.1"/>
    </source>
</evidence>
<sequence>MVETITIPRDAYEFDCTRYPEMERLAIEFSREIAGPKGGRPSLPDPIRILEMAHAMLKAAVEPPPATIDGEVVEDGNAV</sequence>
<dbReference type="KEGG" id="orm:HTY61_09995"/>
<dbReference type="Proteomes" id="UP000509367">
    <property type="component" value="Chromosome"/>
</dbReference>
<proteinExistence type="predicted"/>
<evidence type="ECO:0000313" key="2">
    <source>
        <dbReference type="Proteomes" id="UP000509367"/>
    </source>
</evidence>
<keyword evidence="2" id="KW-1185">Reference proteome</keyword>
<reference evidence="1 2" key="1">
    <citation type="submission" date="2020-06" db="EMBL/GenBank/DDBJ databases">
        <title>Oricola thermophila sp. nov. isolated from a tidal sediments.</title>
        <authorList>
            <person name="Kwon K.K."/>
            <person name="Yang S.-H."/>
            <person name="Park M.-J."/>
        </authorList>
    </citation>
    <scope>NUCLEOTIDE SEQUENCE [LARGE SCALE GENOMIC DNA]</scope>
    <source>
        <strain evidence="1 2">MEBiC13590</strain>
    </source>
</reference>
<dbReference type="EMBL" id="CP054836">
    <property type="protein sequence ID" value="QKV18758.1"/>
    <property type="molecule type" value="Genomic_DNA"/>
</dbReference>